<comment type="similarity">
    <text evidence="1">Belongs to the bacterial solute-binding protein 1 family.</text>
</comment>
<proteinExistence type="inferred from homology"/>
<organism evidence="3 4">
    <name type="scientific">Kribbella antibiotica</name>
    <dbReference type="NCBI Taxonomy" id="190195"/>
    <lineage>
        <taxon>Bacteria</taxon>
        <taxon>Bacillati</taxon>
        <taxon>Actinomycetota</taxon>
        <taxon>Actinomycetes</taxon>
        <taxon>Propionibacteriales</taxon>
        <taxon>Kribbellaceae</taxon>
        <taxon>Kribbella</taxon>
    </lineage>
</organism>
<accession>A0A4R4ZK00</accession>
<dbReference type="EMBL" id="SMKX01000080">
    <property type="protein sequence ID" value="TDD57072.1"/>
    <property type="molecule type" value="Genomic_DNA"/>
</dbReference>
<gene>
    <name evidence="3" type="primary">ngcE</name>
    <name evidence="3" type="ORF">E1263_24815</name>
</gene>
<comment type="caution">
    <text evidence="3">The sequence shown here is derived from an EMBL/GenBank/DDBJ whole genome shotgun (WGS) entry which is preliminary data.</text>
</comment>
<dbReference type="InterPro" id="IPR022386">
    <property type="entry name" value="Chitin_NgcE"/>
</dbReference>
<dbReference type="SUPFAM" id="SSF53850">
    <property type="entry name" value="Periplasmic binding protein-like II"/>
    <property type="match status" value="1"/>
</dbReference>
<keyword evidence="4" id="KW-1185">Reference proteome</keyword>
<dbReference type="NCBIfam" id="TIGR03851">
    <property type="entry name" value="chitin_NgcE"/>
    <property type="match status" value="1"/>
</dbReference>
<dbReference type="PROSITE" id="PS51318">
    <property type="entry name" value="TAT"/>
    <property type="match status" value="1"/>
</dbReference>
<dbReference type="Proteomes" id="UP000295124">
    <property type="component" value="Unassembled WGS sequence"/>
</dbReference>
<feature type="region of interest" description="Disordered" evidence="2">
    <location>
        <begin position="450"/>
        <end position="471"/>
    </location>
</feature>
<dbReference type="OrthoDB" id="8663148at2"/>
<dbReference type="InterPro" id="IPR006311">
    <property type="entry name" value="TAT_signal"/>
</dbReference>
<dbReference type="PANTHER" id="PTHR43649">
    <property type="entry name" value="ARABINOSE-BINDING PROTEIN-RELATED"/>
    <property type="match status" value="1"/>
</dbReference>
<protein>
    <submittedName>
        <fullName evidence="3">Carbohydrate ABC transporter, N-acetylglucosamine/diacetylchitobiose-binding protein</fullName>
    </submittedName>
</protein>
<evidence type="ECO:0000256" key="2">
    <source>
        <dbReference type="SAM" id="MobiDB-lite"/>
    </source>
</evidence>
<reference evidence="3 4" key="1">
    <citation type="submission" date="2019-03" db="EMBL/GenBank/DDBJ databases">
        <title>Draft genome sequences of novel Actinobacteria.</title>
        <authorList>
            <person name="Sahin N."/>
            <person name="Ay H."/>
            <person name="Saygin H."/>
        </authorList>
    </citation>
    <scope>NUCLEOTIDE SEQUENCE [LARGE SCALE GENOMIC DNA]</scope>
    <source>
        <strain evidence="3 4">JCM 13523</strain>
    </source>
</reference>
<evidence type="ECO:0000313" key="4">
    <source>
        <dbReference type="Proteomes" id="UP000295124"/>
    </source>
</evidence>
<dbReference type="Gene3D" id="3.40.190.10">
    <property type="entry name" value="Periplasmic binding protein-like II"/>
    <property type="match status" value="2"/>
</dbReference>
<dbReference type="PANTHER" id="PTHR43649:SF31">
    <property type="entry name" value="SN-GLYCEROL-3-PHOSPHATE-BINDING PERIPLASMIC PROTEIN UGPB"/>
    <property type="match status" value="1"/>
</dbReference>
<evidence type="ECO:0000256" key="1">
    <source>
        <dbReference type="ARBA" id="ARBA00008520"/>
    </source>
</evidence>
<dbReference type="AlphaFoldDB" id="A0A4R4ZK00"/>
<feature type="compositionally biased region" description="Basic and acidic residues" evidence="2">
    <location>
        <begin position="456"/>
        <end position="471"/>
    </location>
</feature>
<name>A0A4R4ZK00_9ACTN</name>
<dbReference type="InterPro" id="IPR050490">
    <property type="entry name" value="Bact_solute-bd_prot1"/>
</dbReference>
<sequence>MSQPTSLERTRHMSTDGKVDRRTLLRVALAAPAVGALASCAKPVVEKSAPAPTLGAKVDGSKPLEFFNFDGGYGKKWTEMPLDLYRKEFPQAAVKLTSGQELKQQLQPRFIQGTPPDLIENVGLDGASLVAKKQLYDLGPLLEMESFDQPGVKVKDTLLPGVAEAGRYDGVKYEMPYVFGVGGIWYSQPLLDKHGWTYPKHWDEMIALCAEIKKAGLAPWTYQGKFPGYLANPLLMTAYKAAGPELKKKIDNLEPNAWRDPAIIQAAEGYQELASKGYLLEGTQALSHTQSQTYWAQGKAVFIPCGGWLENELGTIAPKDFGMTMAPVPGWSKDDKAPYETVTGGPGGALIVPAQAKNPLGGLELLRIMLSKQCMQNFAKLTNSPVVVKGGTDGVPMSSAAASMQKAVNEAGTNMFSDWQFRLWYQKLLTNFESSVGVLMSGDQTPDEWSKQMQKYADETAKDPSIKKYHV</sequence>
<evidence type="ECO:0000313" key="3">
    <source>
        <dbReference type="EMBL" id="TDD57072.1"/>
    </source>
</evidence>